<protein>
    <submittedName>
        <fullName evidence="1">Uncharacterized protein</fullName>
    </submittedName>
</protein>
<dbReference type="AlphaFoldDB" id="I3U8Y0"/>
<evidence type="ECO:0000313" key="1">
    <source>
        <dbReference type="EMBL" id="AFK61468.1"/>
    </source>
</evidence>
<name>I3U8Y0_ADVKW</name>
<dbReference type="KEGG" id="aka:TKWG_04710"/>
<keyword evidence="2" id="KW-1185">Reference proteome</keyword>
<dbReference type="HOGENOM" id="CLU_2748707_0_0_4"/>
<reference evidence="1 2" key="1">
    <citation type="journal article" date="2011" name="J. Bacteriol.">
        <title>Whole-genome shotgun sequencing of the sulfur-oxidizing chemoautotroph Tetrathiobacter kashmirensis.</title>
        <authorList>
            <person name="Ghosh W."/>
            <person name="George A."/>
            <person name="Agarwal A."/>
            <person name="Raj P."/>
            <person name="Alam M."/>
            <person name="Pyne P."/>
            <person name="Das Gupta S.K."/>
        </authorList>
    </citation>
    <scope>NUCLEOTIDE SEQUENCE [LARGE SCALE GENOMIC DNA]</scope>
    <source>
        <strain evidence="1 2">WT001</strain>
    </source>
</reference>
<dbReference type="STRING" id="1036672.TKWG_04710"/>
<sequence>MLMGSREAEWISWDIGITNPIDARTAFWQIMQSAIVMKVTCHDCSQAVFPTIFPPARTPACNHWGRLRTV</sequence>
<organism evidence="1 2">
    <name type="scientific">Advenella kashmirensis (strain DSM 17095 / LMG 22695 / WT001)</name>
    <name type="common">Tetrathiobacter kashmirensis</name>
    <dbReference type="NCBI Taxonomy" id="1036672"/>
    <lineage>
        <taxon>Bacteria</taxon>
        <taxon>Pseudomonadati</taxon>
        <taxon>Pseudomonadota</taxon>
        <taxon>Betaproteobacteria</taxon>
        <taxon>Burkholderiales</taxon>
        <taxon>Alcaligenaceae</taxon>
    </lineage>
</organism>
<dbReference type="EMBL" id="CP003555">
    <property type="protein sequence ID" value="AFK61468.1"/>
    <property type="molecule type" value="Genomic_DNA"/>
</dbReference>
<dbReference type="Proteomes" id="UP000005267">
    <property type="component" value="Chromosome"/>
</dbReference>
<evidence type="ECO:0000313" key="2">
    <source>
        <dbReference type="Proteomes" id="UP000005267"/>
    </source>
</evidence>
<proteinExistence type="predicted"/>
<gene>
    <name evidence="1" type="ordered locus">TKWG_04710</name>
</gene>
<accession>I3U8Y0</accession>
<reference evidence="2" key="2">
    <citation type="journal article" date="2013" name="PLoS ONE">
        <title>Genome implosion elicits host-confinement in Alcaligenaceae: evidence from the comparative genomics of Tetrathiobacter kashmirensis, a pathogen in the making.</title>
        <authorList>
            <person name="Ghosh W."/>
            <person name="Alam M."/>
            <person name="Roy C."/>
            <person name="Pyne P."/>
            <person name="George A."/>
            <person name="Chakraborty R."/>
            <person name="Majumder S."/>
            <person name="Agarwal A."/>
            <person name="Chakraborty S."/>
            <person name="Majumdar S."/>
            <person name="Gupta S.K."/>
        </authorList>
    </citation>
    <scope>NUCLEOTIDE SEQUENCE [LARGE SCALE GENOMIC DNA]</scope>
    <source>
        <strain evidence="2">WT001</strain>
    </source>
</reference>